<dbReference type="Gene3D" id="6.10.250.290">
    <property type="match status" value="1"/>
</dbReference>
<evidence type="ECO:0000256" key="1">
    <source>
        <dbReference type="ARBA" id="ARBA00008889"/>
    </source>
</evidence>
<keyword evidence="2" id="KW-0689">Ribosomal protein</keyword>
<evidence type="ECO:0000313" key="5">
    <source>
        <dbReference type="EMBL" id="CAD9321338.1"/>
    </source>
</evidence>
<dbReference type="Pfam" id="PF00466">
    <property type="entry name" value="Ribosomal_L10"/>
    <property type="match status" value="1"/>
</dbReference>
<dbReference type="Gene3D" id="3.30.70.1730">
    <property type="match status" value="1"/>
</dbReference>
<dbReference type="AlphaFoldDB" id="A0A7S1YWK8"/>
<dbReference type="GO" id="GO:0005840">
    <property type="term" value="C:ribosome"/>
    <property type="evidence" value="ECO:0007669"/>
    <property type="project" value="UniProtKB-KW"/>
</dbReference>
<organism evidence="5">
    <name type="scientific">Ditylum brightwellii</name>
    <dbReference type="NCBI Taxonomy" id="49249"/>
    <lineage>
        <taxon>Eukaryota</taxon>
        <taxon>Sar</taxon>
        <taxon>Stramenopiles</taxon>
        <taxon>Ochrophyta</taxon>
        <taxon>Bacillariophyta</taxon>
        <taxon>Mediophyceae</taxon>
        <taxon>Lithodesmiophycidae</taxon>
        <taxon>Lithodesmiales</taxon>
        <taxon>Lithodesmiaceae</taxon>
        <taxon>Ditylum</taxon>
    </lineage>
</organism>
<dbReference type="HAMAP" id="MF_00362">
    <property type="entry name" value="Ribosomal_uL10"/>
    <property type="match status" value="1"/>
</dbReference>
<gene>
    <name evidence="5" type="ORF">DBRI1063_LOCUS6444</name>
</gene>
<dbReference type="CDD" id="cd05797">
    <property type="entry name" value="Ribosomal_L10"/>
    <property type="match status" value="1"/>
</dbReference>
<dbReference type="InterPro" id="IPR001790">
    <property type="entry name" value="Ribosomal_uL10"/>
</dbReference>
<dbReference type="GO" id="GO:1990904">
    <property type="term" value="C:ribonucleoprotein complex"/>
    <property type="evidence" value="ECO:0007669"/>
    <property type="project" value="UniProtKB-KW"/>
</dbReference>
<evidence type="ECO:0000256" key="3">
    <source>
        <dbReference type="ARBA" id="ARBA00023274"/>
    </source>
</evidence>
<proteinExistence type="inferred from homology"/>
<evidence type="ECO:0000256" key="2">
    <source>
        <dbReference type="ARBA" id="ARBA00022980"/>
    </source>
</evidence>
<keyword evidence="4" id="KW-0732">Signal</keyword>
<evidence type="ECO:0000256" key="4">
    <source>
        <dbReference type="SAM" id="SignalP"/>
    </source>
</evidence>
<protein>
    <recommendedName>
        <fullName evidence="6">50S ribosomal protein L10</fullName>
    </recommendedName>
</protein>
<name>A0A7S1YWK8_9STRA</name>
<accession>A0A7S1YWK8</accession>
<keyword evidence="3" id="KW-0687">Ribonucleoprotein</keyword>
<reference evidence="5" key="1">
    <citation type="submission" date="2021-01" db="EMBL/GenBank/DDBJ databases">
        <authorList>
            <person name="Corre E."/>
            <person name="Pelletier E."/>
            <person name="Niang G."/>
            <person name="Scheremetjew M."/>
            <person name="Finn R."/>
            <person name="Kale V."/>
            <person name="Holt S."/>
            <person name="Cochrane G."/>
            <person name="Meng A."/>
            <person name="Brown T."/>
            <person name="Cohen L."/>
        </authorList>
    </citation>
    <scope>NUCLEOTIDE SEQUENCE</scope>
    <source>
        <strain evidence="5">Pop2</strain>
    </source>
</reference>
<dbReference type="SUPFAM" id="SSF160369">
    <property type="entry name" value="Ribosomal protein L10-like"/>
    <property type="match status" value="1"/>
</dbReference>
<evidence type="ECO:0008006" key="6">
    <source>
        <dbReference type="Google" id="ProtNLM"/>
    </source>
</evidence>
<dbReference type="InterPro" id="IPR047865">
    <property type="entry name" value="Ribosomal_uL10_bac_type"/>
</dbReference>
<sequence length="214" mass="22544">MKQSAVLLTLVGTAAAFSGYTPACQRTRSTRLFGGAQGMATSPAGKQAKVAVVKELLDKSEMVFSVPAGSITVAQTQLLRRALPEGTTMSVVKNTLMQRAIEGTDYQVAGELLKGPNMWFFVEEDIGGSIKAFNAFTKENGKTESHMVLGGVIEGVVYDSAGVTAISKLPSKLELIAQIAGAINAVPTKVARVVKEPGQKLARAIKLATEEESS</sequence>
<dbReference type="PANTHER" id="PTHR11560">
    <property type="entry name" value="39S RIBOSOMAL PROTEIN L10, MITOCHONDRIAL"/>
    <property type="match status" value="1"/>
</dbReference>
<feature type="signal peptide" evidence="4">
    <location>
        <begin position="1"/>
        <end position="16"/>
    </location>
</feature>
<feature type="chain" id="PRO_5031294862" description="50S ribosomal protein L10" evidence="4">
    <location>
        <begin position="17"/>
        <end position="214"/>
    </location>
</feature>
<dbReference type="EMBL" id="HBGN01010039">
    <property type="protein sequence ID" value="CAD9321338.1"/>
    <property type="molecule type" value="Transcribed_RNA"/>
</dbReference>
<dbReference type="InterPro" id="IPR022973">
    <property type="entry name" value="Ribosomal_uL10_bac"/>
</dbReference>
<comment type="similarity">
    <text evidence="1">Belongs to the universal ribosomal protein uL10 family.</text>
</comment>
<dbReference type="NCBIfam" id="NF000955">
    <property type="entry name" value="PRK00099.1-1"/>
    <property type="match status" value="1"/>
</dbReference>
<dbReference type="InterPro" id="IPR043141">
    <property type="entry name" value="Ribosomal_uL10-like_sf"/>
</dbReference>